<dbReference type="AlphaFoldDB" id="A0ABD0JGI2"/>
<gene>
    <name evidence="2" type="ORF">BaRGS_00034818</name>
</gene>
<comment type="caution">
    <text evidence="2">The sequence shown here is derived from an EMBL/GenBank/DDBJ whole genome shotgun (WGS) entry which is preliminary data.</text>
</comment>
<evidence type="ECO:0000256" key="1">
    <source>
        <dbReference type="SAM" id="MobiDB-lite"/>
    </source>
</evidence>
<proteinExistence type="predicted"/>
<feature type="compositionally biased region" description="Basic and acidic residues" evidence="1">
    <location>
        <begin position="38"/>
        <end position="52"/>
    </location>
</feature>
<dbReference type="Proteomes" id="UP001519460">
    <property type="component" value="Unassembled WGS sequence"/>
</dbReference>
<name>A0ABD0JGI2_9CAEN</name>
<organism evidence="2 3">
    <name type="scientific">Batillaria attramentaria</name>
    <dbReference type="NCBI Taxonomy" id="370345"/>
    <lineage>
        <taxon>Eukaryota</taxon>
        <taxon>Metazoa</taxon>
        <taxon>Spiralia</taxon>
        <taxon>Lophotrochozoa</taxon>
        <taxon>Mollusca</taxon>
        <taxon>Gastropoda</taxon>
        <taxon>Caenogastropoda</taxon>
        <taxon>Sorbeoconcha</taxon>
        <taxon>Cerithioidea</taxon>
        <taxon>Batillariidae</taxon>
        <taxon>Batillaria</taxon>
    </lineage>
</organism>
<evidence type="ECO:0000313" key="3">
    <source>
        <dbReference type="Proteomes" id="UP001519460"/>
    </source>
</evidence>
<accession>A0ABD0JGI2</accession>
<feature type="compositionally biased region" description="Polar residues" evidence="1">
    <location>
        <begin position="61"/>
        <end position="79"/>
    </location>
</feature>
<dbReference type="EMBL" id="JACVVK020000453">
    <property type="protein sequence ID" value="KAK7473913.1"/>
    <property type="molecule type" value="Genomic_DNA"/>
</dbReference>
<sequence>CAAGGSRRTAGSARHPATTLLHGPMSRVRDPGGAAQRGGDRHDPVHPTGPERRHVHHQHQHTGSSRLVQHHPTTTQVRSTRQDRIRTFRSRLTASGRPGPGLPGTQRPSMDESEEIQS</sequence>
<feature type="compositionally biased region" description="Low complexity" evidence="1">
    <location>
        <begin position="1"/>
        <end position="14"/>
    </location>
</feature>
<protein>
    <submittedName>
        <fullName evidence="2">Uncharacterized protein</fullName>
    </submittedName>
</protein>
<feature type="non-terminal residue" evidence="2">
    <location>
        <position position="1"/>
    </location>
</feature>
<keyword evidence="3" id="KW-1185">Reference proteome</keyword>
<evidence type="ECO:0000313" key="2">
    <source>
        <dbReference type="EMBL" id="KAK7473913.1"/>
    </source>
</evidence>
<feature type="non-terminal residue" evidence="2">
    <location>
        <position position="118"/>
    </location>
</feature>
<feature type="region of interest" description="Disordered" evidence="1">
    <location>
        <begin position="1"/>
        <end position="118"/>
    </location>
</feature>
<reference evidence="2 3" key="1">
    <citation type="journal article" date="2023" name="Sci. Data">
        <title>Genome assembly of the Korean intertidal mud-creeper Batillaria attramentaria.</title>
        <authorList>
            <person name="Patra A.K."/>
            <person name="Ho P.T."/>
            <person name="Jun S."/>
            <person name="Lee S.J."/>
            <person name="Kim Y."/>
            <person name="Won Y.J."/>
        </authorList>
    </citation>
    <scope>NUCLEOTIDE SEQUENCE [LARGE SCALE GENOMIC DNA]</scope>
    <source>
        <strain evidence="2">Wonlab-2016</strain>
    </source>
</reference>